<dbReference type="Pfam" id="PF02687">
    <property type="entry name" value="FtsX"/>
    <property type="match status" value="1"/>
</dbReference>
<evidence type="ECO:0000256" key="2">
    <source>
        <dbReference type="ARBA" id="ARBA00005236"/>
    </source>
</evidence>
<name>A0ABX2AJG2_9BACT</name>
<dbReference type="InterPro" id="IPR003838">
    <property type="entry name" value="ABC3_permease_C"/>
</dbReference>
<comment type="caution">
    <text evidence="10">The sequence shown here is derived from an EMBL/GenBank/DDBJ whole genome shotgun (WGS) entry which is preliminary data.</text>
</comment>
<organism evidence="10 11">
    <name type="scientific">Xylanibacter muris</name>
    <dbReference type="NCBI Taxonomy" id="2736290"/>
    <lineage>
        <taxon>Bacteria</taxon>
        <taxon>Pseudomonadati</taxon>
        <taxon>Bacteroidota</taxon>
        <taxon>Bacteroidia</taxon>
        <taxon>Bacteroidales</taxon>
        <taxon>Prevotellaceae</taxon>
        <taxon>Xylanibacter</taxon>
    </lineage>
</organism>
<dbReference type="Proteomes" id="UP000714420">
    <property type="component" value="Unassembled WGS sequence"/>
</dbReference>
<sequence>MNFPLFIARRIYSNKSDKRKVSRPAIHIATIGVATGLAVMIITVSVVLGFKHSIRDKVIGFGSHIQVMNFLTMQSSDPYPICIDDSMINVLRHIEGVKHVQRYALTQGILKTDSDFLGISFKGISREYDTAFIKSNLNYGSIPVFDGKSGKYDILISQQTADKLRLKAGDKVFAYFFADNNVSTRRFKVAGIFQTNMSQFDNSMCFIDYQTAVKLNRWLPEQCTGAELTVTDFNRLESINEEVIENVNRTSDKYGDTFTSQTIHESYPQIFSWLELLDINVWVILILMMCVAGFTMISGLLIIILERTGMIGTLKALGAKDKTIRHTFLWFAVFIIGKGLLWGNIAGIGLILIQKYTGMVSLDPATYYVNTAPVEINIPLFALINISTLLISVFVLIAPSYLISHIHPAKSMRYE</sequence>
<keyword evidence="6 7" id="KW-0472">Membrane</keyword>
<dbReference type="PANTHER" id="PTHR30489:SF0">
    <property type="entry name" value="LIPOPROTEIN-RELEASING SYSTEM TRANSMEMBRANE PROTEIN LOLE"/>
    <property type="match status" value="1"/>
</dbReference>
<dbReference type="InterPro" id="IPR051447">
    <property type="entry name" value="Lipoprotein-release_system"/>
</dbReference>
<keyword evidence="4 7" id="KW-0812">Transmembrane</keyword>
<feature type="transmembrane region" description="Helical" evidence="7">
    <location>
        <begin position="281"/>
        <end position="306"/>
    </location>
</feature>
<keyword evidence="3" id="KW-1003">Cell membrane</keyword>
<evidence type="ECO:0000256" key="3">
    <source>
        <dbReference type="ARBA" id="ARBA00022475"/>
    </source>
</evidence>
<accession>A0ABX2AJG2</accession>
<dbReference type="InterPro" id="IPR025857">
    <property type="entry name" value="MacB_PCD"/>
</dbReference>
<evidence type="ECO:0000256" key="1">
    <source>
        <dbReference type="ARBA" id="ARBA00004651"/>
    </source>
</evidence>
<feature type="transmembrane region" description="Helical" evidence="7">
    <location>
        <begin position="25"/>
        <end position="50"/>
    </location>
</feature>
<evidence type="ECO:0000256" key="6">
    <source>
        <dbReference type="ARBA" id="ARBA00023136"/>
    </source>
</evidence>
<proteinExistence type="inferred from homology"/>
<evidence type="ECO:0000313" key="10">
    <source>
        <dbReference type="EMBL" id="NPD91251.1"/>
    </source>
</evidence>
<evidence type="ECO:0000256" key="7">
    <source>
        <dbReference type="SAM" id="Phobius"/>
    </source>
</evidence>
<feature type="domain" description="ABC3 transporter permease C-terminal" evidence="8">
    <location>
        <begin position="283"/>
        <end position="408"/>
    </location>
</feature>
<comment type="subcellular location">
    <subcellularLocation>
        <location evidence="1">Cell membrane</location>
        <topology evidence="1">Multi-pass membrane protein</topology>
    </subcellularLocation>
</comment>
<dbReference type="Pfam" id="PF12704">
    <property type="entry name" value="MacB_PCD"/>
    <property type="match status" value="1"/>
</dbReference>
<dbReference type="RefSeq" id="WP_172273422.1">
    <property type="nucleotide sequence ID" value="NZ_CASGMU010000002.1"/>
</dbReference>
<keyword evidence="11" id="KW-1185">Reference proteome</keyword>
<dbReference type="EMBL" id="JABKKF010000002">
    <property type="protein sequence ID" value="NPD91251.1"/>
    <property type="molecule type" value="Genomic_DNA"/>
</dbReference>
<protein>
    <submittedName>
        <fullName evidence="10">ABC transporter permease</fullName>
    </submittedName>
</protein>
<gene>
    <name evidence="10" type="ORF">HPS56_02605</name>
</gene>
<evidence type="ECO:0000313" key="11">
    <source>
        <dbReference type="Proteomes" id="UP000714420"/>
    </source>
</evidence>
<feature type="transmembrane region" description="Helical" evidence="7">
    <location>
        <begin position="327"/>
        <end position="353"/>
    </location>
</feature>
<evidence type="ECO:0000259" key="8">
    <source>
        <dbReference type="Pfam" id="PF02687"/>
    </source>
</evidence>
<dbReference type="PANTHER" id="PTHR30489">
    <property type="entry name" value="LIPOPROTEIN-RELEASING SYSTEM TRANSMEMBRANE PROTEIN LOLE"/>
    <property type="match status" value="1"/>
</dbReference>
<comment type="similarity">
    <text evidence="2">Belongs to the ABC-4 integral membrane protein family. LolC/E subfamily.</text>
</comment>
<evidence type="ECO:0000256" key="4">
    <source>
        <dbReference type="ARBA" id="ARBA00022692"/>
    </source>
</evidence>
<feature type="domain" description="MacB-like periplasmic core" evidence="9">
    <location>
        <begin position="28"/>
        <end position="241"/>
    </location>
</feature>
<feature type="transmembrane region" description="Helical" evidence="7">
    <location>
        <begin position="378"/>
        <end position="403"/>
    </location>
</feature>
<evidence type="ECO:0000259" key="9">
    <source>
        <dbReference type="Pfam" id="PF12704"/>
    </source>
</evidence>
<evidence type="ECO:0000256" key="5">
    <source>
        <dbReference type="ARBA" id="ARBA00022989"/>
    </source>
</evidence>
<reference evidence="10 11" key="1">
    <citation type="submission" date="2020-05" db="EMBL/GenBank/DDBJ databases">
        <title>Distinct polysaccharide utilization as determinants for interspecies competition between intestinal Prevotella spp.</title>
        <authorList>
            <person name="Galvez E.J.C."/>
            <person name="Iljazovic A."/>
            <person name="Strowig T."/>
        </authorList>
    </citation>
    <scope>NUCLEOTIDE SEQUENCE [LARGE SCALE GENOMIC DNA]</scope>
    <source>
        <strain evidence="10 11">PMUR</strain>
    </source>
</reference>
<keyword evidence="5 7" id="KW-1133">Transmembrane helix</keyword>